<feature type="transmembrane region" description="Helical" evidence="1">
    <location>
        <begin position="265"/>
        <end position="287"/>
    </location>
</feature>
<evidence type="ECO:0000313" key="2">
    <source>
        <dbReference type="EMBL" id="ABI66180.1"/>
    </source>
</evidence>
<sequence length="296" mass="31775">MSSQPIAILPSLSAAYRLLLANWQRFVLAGLPFTLAYAIKLWLGQMAQSAELTGFWLTLDAVALIALTVGSLAFSAMAFRLAVRGEYDGRFGLRLSADEWRLFVVAMLNAALVLIVALLAAMFAIVVFGTVAAGAVERAGIDAREAGIDLPMAMQYLTTADWVAVGAVNVLALLLVGWLVARLCLSFPASFAQRSVRVLSVWSLSEGQAWRILASIVAALAPLVIVEIGLYEAVCAILGERPLMVPVVLGEDLLTEGGFVRIPEYLRLTGLFAIFNLPVVAGLYAHFHTLRAPASE</sequence>
<dbReference type="AlphaFoldDB" id="Q0ANF7"/>
<evidence type="ECO:0000256" key="1">
    <source>
        <dbReference type="SAM" id="Phobius"/>
    </source>
</evidence>
<keyword evidence="1" id="KW-0472">Membrane</keyword>
<dbReference type="HOGENOM" id="CLU_911455_0_0_5"/>
<accession>Q0ANF7</accession>
<dbReference type="Proteomes" id="UP000001964">
    <property type="component" value="Chromosome"/>
</dbReference>
<keyword evidence="1" id="KW-1133">Transmembrane helix</keyword>
<feature type="transmembrane region" description="Helical" evidence="1">
    <location>
        <begin position="100"/>
        <end position="128"/>
    </location>
</feature>
<keyword evidence="1" id="KW-0812">Transmembrane</keyword>
<dbReference type="EMBL" id="CP000449">
    <property type="protein sequence ID" value="ABI66180.1"/>
    <property type="molecule type" value="Genomic_DNA"/>
</dbReference>
<name>Q0ANF7_MARMM</name>
<evidence type="ECO:0000313" key="3">
    <source>
        <dbReference type="Proteomes" id="UP000001964"/>
    </source>
</evidence>
<dbReference type="KEGG" id="mmr:Mmar10_1888"/>
<gene>
    <name evidence="2" type="ordered locus">Mmar10_1888</name>
</gene>
<feature type="transmembrane region" description="Helical" evidence="1">
    <location>
        <begin position="212"/>
        <end position="239"/>
    </location>
</feature>
<keyword evidence="3" id="KW-1185">Reference proteome</keyword>
<reference evidence="2 3" key="1">
    <citation type="submission" date="2006-08" db="EMBL/GenBank/DDBJ databases">
        <title>Complete sequence of Maricaulis maris MCS10.</title>
        <authorList>
            <consortium name="US DOE Joint Genome Institute"/>
            <person name="Copeland A."/>
            <person name="Lucas S."/>
            <person name="Lapidus A."/>
            <person name="Barry K."/>
            <person name="Detter J.C."/>
            <person name="Glavina del Rio T."/>
            <person name="Hammon N."/>
            <person name="Israni S."/>
            <person name="Dalin E."/>
            <person name="Tice H."/>
            <person name="Pitluck S."/>
            <person name="Saunders E."/>
            <person name="Brettin T."/>
            <person name="Bruce D."/>
            <person name="Han C."/>
            <person name="Tapia R."/>
            <person name="Gilna P."/>
            <person name="Schmutz J."/>
            <person name="Larimer F."/>
            <person name="Land M."/>
            <person name="Hauser L."/>
            <person name="Kyrpides N."/>
            <person name="Mikhailova N."/>
            <person name="Viollier P."/>
            <person name="Stephens C."/>
            <person name="Richardson P."/>
        </authorList>
    </citation>
    <scope>NUCLEOTIDE SEQUENCE [LARGE SCALE GENOMIC DNA]</scope>
    <source>
        <strain evidence="2 3">MCS10</strain>
    </source>
</reference>
<feature type="transmembrane region" description="Helical" evidence="1">
    <location>
        <begin position="55"/>
        <end position="79"/>
    </location>
</feature>
<dbReference type="STRING" id="394221.Mmar10_1888"/>
<evidence type="ECO:0008006" key="4">
    <source>
        <dbReference type="Google" id="ProtNLM"/>
    </source>
</evidence>
<organism evidence="2 3">
    <name type="scientific">Maricaulis maris (strain MCS10)</name>
    <name type="common">Caulobacter maris</name>
    <dbReference type="NCBI Taxonomy" id="394221"/>
    <lineage>
        <taxon>Bacteria</taxon>
        <taxon>Pseudomonadati</taxon>
        <taxon>Pseudomonadota</taxon>
        <taxon>Alphaproteobacteria</taxon>
        <taxon>Maricaulales</taxon>
        <taxon>Maricaulaceae</taxon>
        <taxon>Maricaulis</taxon>
    </lineage>
</organism>
<feature type="transmembrane region" description="Helical" evidence="1">
    <location>
        <begin position="162"/>
        <end position="185"/>
    </location>
</feature>
<protein>
    <recommendedName>
        <fullName evidence="4">Glycerophosphoryl diester phosphodiesterase membrane domain-containing protein</fullName>
    </recommendedName>
</protein>
<dbReference type="OrthoDB" id="7631192at2"/>
<proteinExistence type="predicted"/>
<feature type="transmembrane region" description="Helical" evidence="1">
    <location>
        <begin position="26"/>
        <end position="43"/>
    </location>
</feature>